<dbReference type="OrthoDB" id="6587597at2759"/>
<accession>A0A6A4IT59</accession>
<reference evidence="1" key="1">
    <citation type="journal article" date="2021" name="Mol. Ecol. Resour.">
        <title>Apolygus lucorum genome provides insights into omnivorousness and mesophyll feeding.</title>
        <authorList>
            <person name="Liu Y."/>
            <person name="Liu H."/>
            <person name="Wang H."/>
            <person name="Huang T."/>
            <person name="Liu B."/>
            <person name="Yang B."/>
            <person name="Yin L."/>
            <person name="Li B."/>
            <person name="Zhang Y."/>
            <person name="Zhang S."/>
            <person name="Jiang F."/>
            <person name="Zhang X."/>
            <person name="Ren Y."/>
            <person name="Wang B."/>
            <person name="Wang S."/>
            <person name="Lu Y."/>
            <person name="Wu K."/>
            <person name="Fan W."/>
            <person name="Wang G."/>
        </authorList>
    </citation>
    <scope>NUCLEOTIDE SEQUENCE</scope>
    <source>
        <strain evidence="1">12Hb</strain>
    </source>
</reference>
<proteinExistence type="predicted"/>
<dbReference type="EMBL" id="WIXP02000015">
    <property type="protein sequence ID" value="KAF6199262.1"/>
    <property type="molecule type" value="Genomic_DNA"/>
</dbReference>
<name>A0A6A4IT59_APOLU</name>
<protein>
    <submittedName>
        <fullName evidence="1">Uncharacterized protein</fullName>
    </submittedName>
</protein>
<dbReference type="InterPro" id="IPR027417">
    <property type="entry name" value="P-loop_NTPase"/>
</dbReference>
<evidence type="ECO:0000313" key="2">
    <source>
        <dbReference type="Proteomes" id="UP000466442"/>
    </source>
</evidence>
<dbReference type="AlphaFoldDB" id="A0A6A4IT59"/>
<dbReference type="Proteomes" id="UP000466442">
    <property type="component" value="Unassembled WGS sequence"/>
</dbReference>
<dbReference type="Gene3D" id="3.40.50.300">
    <property type="entry name" value="P-loop containing nucleotide triphosphate hydrolases"/>
    <property type="match status" value="1"/>
</dbReference>
<comment type="caution">
    <text evidence="1">The sequence shown here is derived from an EMBL/GenBank/DDBJ whole genome shotgun (WGS) entry which is preliminary data.</text>
</comment>
<keyword evidence="2" id="KW-1185">Reference proteome</keyword>
<gene>
    <name evidence="1" type="ORF">GE061_007288</name>
</gene>
<organism evidence="1 2">
    <name type="scientific">Apolygus lucorum</name>
    <name type="common">Small green plant bug</name>
    <name type="synonym">Lygocoris lucorum</name>
    <dbReference type="NCBI Taxonomy" id="248454"/>
    <lineage>
        <taxon>Eukaryota</taxon>
        <taxon>Metazoa</taxon>
        <taxon>Ecdysozoa</taxon>
        <taxon>Arthropoda</taxon>
        <taxon>Hexapoda</taxon>
        <taxon>Insecta</taxon>
        <taxon>Pterygota</taxon>
        <taxon>Neoptera</taxon>
        <taxon>Paraneoptera</taxon>
        <taxon>Hemiptera</taxon>
        <taxon>Heteroptera</taxon>
        <taxon>Panheteroptera</taxon>
        <taxon>Cimicomorpha</taxon>
        <taxon>Miridae</taxon>
        <taxon>Mirini</taxon>
        <taxon>Apolygus</taxon>
    </lineage>
</organism>
<evidence type="ECO:0000313" key="1">
    <source>
        <dbReference type="EMBL" id="KAF6199262.1"/>
    </source>
</evidence>
<sequence>MFCIVPVLMLKYGRAASEKHENENRIKTVVKLASTVEELVQAGGSNILADYVVIFIDTKEGNNILRIEKFLKSIKPMFVSTRLCIVNGTCRSGLLSAAKDLIALADQFRIPVVNAEVADDLGCQQVAEKVIRLGGIASGVYNRMPVVIPTPPDFPNRSSSSCKTI</sequence>